<dbReference type="AlphaFoldDB" id="A0A517QLS2"/>
<dbReference type="InterPro" id="IPR020471">
    <property type="entry name" value="AKR"/>
</dbReference>
<evidence type="ECO:0000313" key="4">
    <source>
        <dbReference type="Proteomes" id="UP000315724"/>
    </source>
</evidence>
<sequence length="322" mass="35954">MEHRQIGNSNLYVSPVAMGCWPITGITSTNVTEEHSLATLRAAFDSGINFFDTAYIYGYEGESERLIARALGDVRDKIVIASKCGLHWGSDQKQARDARPETIKKECEESLQRLNTDRIDLYYLHAPDPNVPIAESAGAISELLSEGKILAAGVSNFTEIPQYEEFHAVCTISADQPFYNMLQREIEKEQLPWCLKNNVSVNPYWPLMKGFLAGKIRRDHEWAPNDGRQRFPVFVGEEWEKTHAFLDEIRPIAAEAEMTVAQLAIAWVIAQPGIGAALCGAKRPEQIQETAQAMNQSLTESQLAKIGQAIQNRGEVNRHPAT</sequence>
<keyword evidence="4" id="KW-1185">Reference proteome</keyword>
<dbReference type="EC" id="1.1.1.-" evidence="3"/>
<dbReference type="InterPro" id="IPR050523">
    <property type="entry name" value="AKR_Detox_Biosynth"/>
</dbReference>
<evidence type="ECO:0000259" key="2">
    <source>
        <dbReference type="Pfam" id="PF00248"/>
    </source>
</evidence>
<dbReference type="CDD" id="cd19084">
    <property type="entry name" value="AKR_AKR11B1-like"/>
    <property type="match status" value="1"/>
</dbReference>
<dbReference type="RefSeq" id="WP_145197952.1">
    <property type="nucleotide sequence ID" value="NZ_CP036267.1"/>
</dbReference>
<keyword evidence="1 3" id="KW-0560">Oxidoreductase</keyword>
<name>A0A517QLS2_9PLAN</name>
<feature type="domain" description="NADP-dependent oxidoreductase" evidence="2">
    <location>
        <begin position="17"/>
        <end position="309"/>
    </location>
</feature>
<proteinExistence type="predicted"/>
<gene>
    <name evidence="3" type="primary">yhdN_1</name>
    <name evidence="3" type="ORF">Mal48_18320</name>
</gene>
<dbReference type="SUPFAM" id="SSF51430">
    <property type="entry name" value="NAD(P)-linked oxidoreductase"/>
    <property type="match status" value="1"/>
</dbReference>
<dbReference type="PRINTS" id="PR00069">
    <property type="entry name" value="ALDKETRDTASE"/>
</dbReference>
<dbReference type="GO" id="GO:0016491">
    <property type="term" value="F:oxidoreductase activity"/>
    <property type="evidence" value="ECO:0007669"/>
    <property type="project" value="UniProtKB-KW"/>
</dbReference>
<protein>
    <submittedName>
        <fullName evidence="3">General stress protein 69</fullName>
        <ecNumber evidence="3">1.1.1.-</ecNumber>
    </submittedName>
</protein>
<dbReference type="InterPro" id="IPR023210">
    <property type="entry name" value="NADP_OxRdtase_dom"/>
</dbReference>
<dbReference type="Proteomes" id="UP000315724">
    <property type="component" value="Chromosome"/>
</dbReference>
<dbReference type="EMBL" id="CP036267">
    <property type="protein sequence ID" value="QDT32585.1"/>
    <property type="molecule type" value="Genomic_DNA"/>
</dbReference>
<dbReference type="Pfam" id="PF00248">
    <property type="entry name" value="Aldo_ket_red"/>
    <property type="match status" value="1"/>
</dbReference>
<reference evidence="3 4" key="1">
    <citation type="submission" date="2019-02" db="EMBL/GenBank/DDBJ databases">
        <title>Deep-cultivation of Planctomycetes and their phenomic and genomic characterization uncovers novel biology.</title>
        <authorList>
            <person name="Wiegand S."/>
            <person name="Jogler M."/>
            <person name="Boedeker C."/>
            <person name="Pinto D."/>
            <person name="Vollmers J."/>
            <person name="Rivas-Marin E."/>
            <person name="Kohn T."/>
            <person name="Peeters S.H."/>
            <person name="Heuer A."/>
            <person name="Rast P."/>
            <person name="Oberbeckmann S."/>
            <person name="Bunk B."/>
            <person name="Jeske O."/>
            <person name="Meyerdierks A."/>
            <person name="Storesund J.E."/>
            <person name="Kallscheuer N."/>
            <person name="Luecker S."/>
            <person name="Lage O.M."/>
            <person name="Pohl T."/>
            <person name="Merkel B.J."/>
            <person name="Hornburger P."/>
            <person name="Mueller R.-W."/>
            <person name="Bruemmer F."/>
            <person name="Labrenz M."/>
            <person name="Spormann A.M."/>
            <person name="Op den Camp H."/>
            <person name="Overmann J."/>
            <person name="Amann R."/>
            <person name="Jetten M.S.M."/>
            <person name="Mascher T."/>
            <person name="Medema M.H."/>
            <person name="Devos D.P."/>
            <person name="Kaster A.-K."/>
            <person name="Ovreas L."/>
            <person name="Rohde M."/>
            <person name="Galperin M.Y."/>
            <person name="Jogler C."/>
        </authorList>
    </citation>
    <scope>NUCLEOTIDE SEQUENCE [LARGE SCALE GENOMIC DNA]</scope>
    <source>
        <strain evidence="3 4">Mal48</strain>
    </source>
</reference>
<evidence type="ECO:0000256" key="1">
    <source>
        <dbReference type="ARBA" id="ARBA00023002"/>
    </source>
</evidence>
<dbReference type="KEGG" id="tpol:Mal48_18320"/>
<accession>A0A517QLS2</accession>
<dbReference type="Gene3D" id="3.20.20.100">
    <property type="entry name" value="NADP-dependent oxidoreductase domain"/>
    <property type="match status" value="1"/>
</dbReference>
<organism evidence="3 4">
    <name type="scientific">Thalassoglobus polymorphus</name>
    <dbReference type="NCBI Taxonomy" id="2527994"/>
    <lineage>
        <taxon>Bacteria</taxon>
        <taxon>Pseudomonadati</taxon>
        <taxon>Planctomycetota</taxon>
        <taxon>Planctomycetia</taxon>
        <taxon>Planctomycetales</taxon>
        <taxon>Planctomycetaceae</taxon>
        <taxon>Thalassoglobus</taxon>
    </lineage>
</organism>
<evidence type="ECO:0000313" key="3">
    <source>
        <dbReference type="EMBL" id="QDT32585.1"/>
    </source>
</evidence>
<dbReference type="InterPro" id="IPR036812">
    <property type="entry name" value="NAD(P)_OxRdtase_dom_sf"/>
</dbReference>
<dbReference type="PANTHER" id="PTHR43364">
    <property type="entry name" value="NADH-SPECIFIC METHYLGLYOXAL REDUCTASE-RELATED"/>
    <property type="match status" value="1"/>
</dbReference>
<dbReference type="PROSITE" id="PS51257">
    <property type="entry name" value="PROKAR_LIPOPROTEIN"/>
    <property type="match status" value="1"/>
</dbReference>
<dbReference type="OrthoDB" id="9804790at2"/>
<dbReference type="GO" id="GO:0005829">
    <property type="term" value="C:cytosol"/>
    <property type="evidence" value="ECO:0007669"/>
    <property type="project" value="TreeGrafter"/>
</dbReference>
<dbReference type="PANTHER" id="PTHR43364:SF4">
    <property type="entry name" value="NAD(P)-LINKED OXIDOREDUCTASE SUPERFAMILY PROTEIN"/>
    <property type="match status" value="1"/>
</dbReference>